<evidence type="ECO:0000313" key="2">
    <source>
        <dbReference type="Proteomes" id="UP001153269"/>
    </source>
</evidence>
<evidence type="ECO:0000313" key="1">
    <source>
        <dbReference type="EMBL" id="CAB1458115.1"/>
    </source>
</evidence>
<reference evidence="1" key="1">
    <citation type="submission" date="2020-03" db="EMBL/GenBank/DDBJ databases">
        <authorList>
            <person name="Weist P."/>
        </authorList>
    </citation>
    <scope>NUCLEOTIDE SEQUENCE</scope>
</reference>
<dbReference type="AlphaFoldDB" id="A0A9N7ZBE3"/>
<name>A0A9N7ZBE3_PLEPL</name>
<comment type="caution">
    <text evidence="1">The sequence shown here is derived from an EMBL/GenBank/DDBJ whole genome shotgun (WGS) entry which is preliminary data.</text>
</comment>
<dbReference type="EMBL" id="CADEAL010004372">
    <property type="protein sequence ID" value="CAB1458115.1"/>
    <property type="molecule type" value="Genomic_DNA"/>
</dbReference>
<gene>
    <name evidence="1" type="ORF">PLEPLA_LOCUS45944</name>
</gene>
<keyword evidence="2" id="KW-1185">Reference proteome</keyword>
<proteinExistence type="predicted"/>
<accession>A0A9N7ZBE3</accession>
<dbReference type="Proteomes" id="UP001153269">
    <property type="component" value="Unassembled WGS sequence"/>
</dbReference>
<sequence>LSLPSRVKRHMAMMRSVLLPLTQLSDPCSPLQGCYRKSNRKACLSQLIAFSYSLMEAHYTRGHSSNSISRRLTTNLAPPTTFEIGKFGLESLRLGEIMPVKTLINLACAPASSREVIDVCSKQKACWETLTDSSQAPIDKQTDTENLAKPF</sequence>
<feature type="non-terminal residue" evidence="1">
    <location>
        <position position="151"/>
    </location>
</feature>
<organism evidence="1 2">
    <name type="scientific">Pleuronectes platessa</name>
    <name type="common">European plaice</name>
    <dbReference type="NCBI Taxonomy" id="8262"/>
    <lineage>
        <taxon>Eukaryota</taxon>
        <taxon>Metazoa</taxon>
        <taxon>Chordata</taxon>
        <taxon>Craniata</taxon>
        <taxon>Vertebrata</taxon>
        <taxon>Euteleostomi</taxon>
        <taxon>Actinopterygii</taxon>
        <taxon>Neopterygii</taxon>
        <taxon>Teleostei</taxon>
        <taxon>Neoteleostei</taxon>
        <taxon>Acanthomorphata</taxon>
        <taxon>Carangaria</taxon>
        <taxon>Pleuronectiformes</taxon>
        <taxon>Pleuronectoidei</taxon>
        <taxon>Pleuronectidae</taxon>
        <taxon>Pleuronectes</taxon>
    </lineage>
</organism>
<protein>
    <submittedName>
        <fullName evidence="1">Uncharacterized protein</fullName>
    </submittedName>
</protein>